<reference evidence="2 3" key="1">
    <citation type="submission" date="2015-10" db="EMBL/GenBank/DDBJ databases">
        <title>Full genome of DAOMC 229536 Phialocephala scopiformis, a fungal endophyte of spruce producing the potent anti-insectan compound rugulosin.</title>
        <authorList>
            <consortium name="DOE Joint Genome Institute"/>
            <person name="Walker A.K."/>
            <person name="Frasz S.L."/>
            <person name="Seifert K.A."/>
            <person name="Miller J.D."/>
            <person name="Mondo S.J."/>
            <person name="Labutti K."/>
            <person name="Lipzen A."/>
            <person name="Dockter R."/>
            <person name="Kennedy M."/>
            <person name="Grigoriev I.V."/>
            <person name="Spatafora J.W."/>
        </authorList>
    </citation>
    <scope>NUCLEOTIDE SEQUENCE [LARGE SCALE GENOMIC DNA]</scope>
    <source>
        <strain evidence="2 3">CBS 120377</strain>
    </source>
</reference>
<dbReference type="AlphaFoldDB" id="A0A132B658"/>
<name>A0A132B658_MOLSC</name>
<dbReference type="PANTHER" id="PTHR24148">
    <property type="entry name" value="ANKYRIN REPEAT DOMAIN-CONTAINING PROTEIN 39 HOMOLOG-RELATED"/>
    <property type="match status" value="1"/>
</dbReference>
<feature type="non-terminal residue" evidence="2">
    <location>
        <position position="1"/>
    </location>
</feature>
<dbReference type="PANTHER" id="PTHR24148:SF73">
    <property type="entry name" value="HET DOMAIN PROTEIN (AFU_ORTHOLOGUE AFUA_8G01020)"/>
    <property type="match status" value="1"/>
</dbReference>
<evidence type="ECO:0000313" key="2">
    <source>
        <dbReference type="EMBL" id="KUJ07374.1"/>
    </source>
</evidence>
<gene>
    <name evidence="2" type="ORF">LY89DRAFT_601469</name>
</gene>
<dbReference type="RefSeq" id="XP_018061729.1">
    <property type="nucleotide sequence ID" value="XM_018210198.1"/>
</dbReference>
<dbReference type="EMBL" id="KQ947440">
    <property type="protein sequence ID" value="KUJ07374.1"/>
    <property type="molecule type" value="Genomic_DNA"/>
</dbReference>
<accession>A0A132B658</accession>
<dbReference type="Proteomes" id="UP000070700">
    <property type="component" value="Unassembled WGS sequence"/>
</dbReference>
<evidence type="ECO:0000313" key="3">
    <source>
        <dbReference type="Proteomes" id="UP000070700"/>
    </source>
</evidence>
<evidence type="ECO:0000259" key="1">
    <source>
        <dbReference type="Pfam" id="PF06985"/>
    </source>
</evidence>
<dbReference type="GeneID" id="28819924"/>
<organism evidence="2 3">
    <name type="scientific">Mollisia scopiformis</name>
    <name type="common">Conifer needle endophyte fungus</name>
    <name type="synonym">Phialocephala scopiformis</name>
    <dbReference type="NCBI Taxonomy" id="149040"/>
    <lineage>
        <taxon>Eukaryota</taxon>
        <taxon>Fungi</taxon>
        <taxon>Dikarya</taxon>
        <taxon>Ascomycota</taxon>
        <taxon>Pezizomycotina</taxon>
        <taxon>Leotiomycetes</taxon>
        <taxon>Helotiales</taxon>
        <taxon>Mollisiaceae</taxon>
        <taxon>Mollisia</taxon>
    </lineage>
</organism>
<dbReference type="OrthoDB" id="3773119at2759"/>
<proteinExistence type="predicted"/>
<feature type="domain" description="Heterokaryon incompatibility" evidence="1">
    <location>
        <begin position="31"/>
        <end position="117"/>
    </location>
</feature>
<dbReference type="Pfam" id="PF06985">
    <property type="entry name" value="HET"/>
    <property type="match status" value="1"/>
</dbReference>
<dbReference type="KEGG" id="psco:LY89DRAFT_601469"/>
<dbReference type="STRING" id="149040.A0A132B658"/>
<dbReference type="InterPro" id="IPR052895">
    <property type="entry name" value="HetReg/Transcr_Mod"/>
</dbReference>
<protein>
    <submittedName>
        <fullName evidence="2">HET-domain-containing protein</fullName>
    </submittedName>
</protein>
<dbReference type="InParanoid" id="A0A132B658"/>
<keyword evidence="3" id="KW-1185">Reference proteome</keyword>
<sequence>EFRIVRVAPGGKDDRIMCWLVVTSISQPLNYEALTYSWGDMRHFNKIELQSSEASPSKRFTIRNNLYSLLRSLRHPSNTMSFWVDAICINQNNAHDKARQAKLMQNIYNSAQNIYPSCNTLAARSGCKT</sequence>
<dbReference type="InterPro" id="IPR010730">
    <property type="entry name" value="HET"/>
</dbReference>